<evidence type="ECO:0000256" key="1">
    <source>
        <dbReference type="SAM" id="MobiDB-lite"/>
    </source>
</evidence>
<dbReference type="SUPFAM" id="SSF56436">
    <property type="entry name" value="C-type lectin-like"/>
    <property type="match status" value="1"/>
</dbReference>
<organism evidence="3 4">
    <name type="scientific">Ameyamaea chiangmaiensis</name>
    <dbReference type="NCBI Taxonomy" id="442969"/>
    <lineage>
        <taxon>Bacteria</taxon>
        <taxon>Pseudomonadati</taxon>
        <taxon>Pseudomonadota</taxon>
        <taxon>Alphaproteobacteria</taxon>
        <taxon>Acetobacterales</taxon>
        <taxon>Acetobacteraceae</taxon>
        <taxon>Ameyamaea</taxon>
    </lineage>
</organism>
<comment type="caution">
    <text evidence="3">The sequence shown here is derived from an EMBL/GenBank/DDBJ whole genome shotgun (WGS) entry which is preliminary data.</text>
</comment>
<dbReference type="Proteomes" id="UP000585665">
    <property type="component" value="Unassembled WGS sequence"/>
</dbReference>
<dbReference type="InterPro" id="IPR016187">
    <property type="entry name" value="CTDL_fold"/>
</dbReference>
<dbReference type="Pfam" id="PF03781">
    <property type="entry name" value="FGE-sulfatase"/>
    <property type="match status" value="1"/>
</dbReference>
<dbReference type="AlphaFoldDB" id="A0A850P9H4"/>
<gene>
    <name evidence="3" type="ORF">HUK82_11875</name>
</gene>
<accession>A0A850P9H4</accession>
<sequence>MVRLCRGRFLMGSDRHYPEEAPRRVAEVDDFLIDEHPVTNAQFAHFVAETGYRTFAETPPDPDAYPGLSVADAQAGSAVFVSPPGPVPPGQPAAWWRFIAGACWRHPEGPDSTIEDRATHPVVQIAYEDAQAYAHWAGKALPTEAEWEYAARGGLEGAEYAWGDELAPGGHFMANYWQGRFPWENTLEDGFARTSPIGAFPANPYGLHDMIGNVWEWTTDWFTTRTTDERACCGPPRTRPGTREESLDPSMPPALRTPRKVVKGGSHLCAPNYCRRYRPAARYPQATDSPTSHIGFRCIKRL</sequence>
<dbReference type="InterPro" id="IPR042095">
    <property type="entry name" value="SUMF_sf"/>
</dbReference>
<dbReference type="PANTHER" id="PTHR23150">
    <property type="entry name" value="SULFATASE MODIFYING FACTOR 1, 2"/>
    <property type="match status" value="1"/>
</dbReference>
<proteinExistence type="predicted"/>
<dbReference type="EMBL" id="JABXXR010000105">
    <property type="protein sequence ID" value="NVN41255.1"/>
    <property type="molecule type" value="Genomic_DNA"/>
</dbReference>
<dbReference type="PANTHER" id="PTHR23150:SF19">
    <property type="entry name" value="FORMYLGLYCINE-GENERATING ENZYME"/>
    <property type="match status" value="1"/>
</dbReference>
<feature type="region of interest" description="Disordered" evidence="1">
    <location>
        <begin position="232"/>
        <end position="258"/>
    </location>
</feature>
<reference evidence="3 4" key="1">
    <citation type="submission" date="2020-06" db="EMBL/GenBank/DDBJ databases">
        <title>Description of novel acetic acid bacteria.</title>
        <authorList>
            <person name="Sombolestani A."/>
        </authorList>
    </citation>
    <scope>NUCLEOTIDE SEQUENCE [LARGE SCALE GENOMIC DNA]</scope>
    <source>
        <strain evidence="3 4">LMG 27010</strain>
    </source>
</reference>
<feature type="domain" description="Sulfatase-modifying factor enzyme-like" evidence="2">
    <location>
        <begin position="1"/>
        <end position="300"/>
    </location>
</feature>
<evidence type="ECO:0000313" key="3">
    <source>
        <dbReference type="EMBL" id="NVN41255.1"/>
    </source>
</evidence>
<evidence type="ECO:0000313" key="4">
    <source>
        <dbReference type="Proteomes" id="UP000585665"/>
    </source>
</evidence>
<evidence type="ECO:0000259" key="2">
    <source>
        <dbReference type="Pfam" id="PF03781"/>
    </source>
</evidence>
<dbReference type="GO" id="GO:0120147">
    <property type="term" value="F:formylglycine-generating oxidase activity"/>
    <property type="evidence" value="ECO:0007669"/>
    <property type="project" value="TreeGrafter"/>
</dbReference>
<dbReference type="InterPro" id="IPR051043">
    <property type="entry name" value="Sulfatase_Mod_Factor_Kinase"/>
</dbReference>
<protein>
    <submittedName>
        <fullName evidence="3">Formylglycine-generating enzyme family protein</fullName>
    </submittedName>
</protein>
<dbReference type="InterPro" id="IPR005532">
    <property type="entry name" value="SUMF_dom"/>
</dbReference>
<keyword evidence="4" id="KW-1185">Reference proteome</keyword>
<name>A0A850P9H4_9PROT</name>
<dbReference type="Gene3D" id="3.90.1580.10">
    <property type="entry name" value="paralog of FGE (formylglycine-generating enzyme)"/>
    <property type="match status" value="1"/>
</dbReference>